<organism evidence="12 13">
    <name type="scientific">Jeotgalibacillus soli</name>
    <dbReference type="NCBI Taxonomy" id="889306"/>
    <lineage>
        <taxon>Bacteria</taxon>
        <taxon>Bacillati</taxon>
        <taxon>Bacillota</taxon>
        <taxon>Bacilli</taxon>
        <taxon>Bacillales</taxon>
        <taxon>Caryophanaceae</taxon>
        <taxon>Jeotgalibacillus</taxon>
    </lineage>
</organism>
<dbReference type="FunFam" id="3.20.20.70:FF:000075">
    <property type="entry name" value="Tryptophan biosynthesis protein TRP1"/>
    <property type="match status" value="1"/>
</dbReference>
<reference evidence="12 13" key="1">
    <citation type="submission" date="2015-01" db="EMBL/GenBank/DDBJ databases">
        <title>Genome sequencing of Jeotgalibacillus soli.</title>
        <authorList>
            <person name="Goh K.M."/>
            <person name="Chan K.-G."/>
            <person name="Yaakop A.S."/>
            <person name="Ee R."/>
            <person name="Gan H.M."/>
            <person name="Chan C.S."/>
        </authorList>
    </citation>
    <scope>NUCLEOTIDE SEQUENCE [LARGE SCALE GENOMIC DNA]</scope>
    <source>
        <strain evidence="12 13">P9</strain>
    </source>
</reference>
<evidence type="ECO:0000256" key="2">
    <source>
        <dbReference type="ARBA" id="ARBA00004664"/>
    </source>
</evidence>
<dbReference type="InterPro" id="IPR001240">
    <property type="entry name" value="PRAI_dom"/>
</dbReference>
<dbReference type="SUPFAM" id="SSF51366">
    <property type="entry name" value="Ribulose-phoshate binding barrel"/>
    <property type="match status" value="1"/>
</dbReference>
<dbReference type="InterPro" id="IPR011060">
    <property type="entry name" value="RibuloseP-bd_barrel"/>
</dbReference>
<keyword evidence="9 10" id="KW-0413">Isomerase</keyword>
<keyword evidence="8 10" id="KW-0057">Aromatic amino acid biosynthesis</keyword>
<dbReference type="EMBL" id="JXRP01000018">
    <property type="protein sequence ID" value="KIL45494.1"/>
    <property type="molecule type" value="Genomic_DNA"/>
</dbReference>
<dbReference type="CDD" id="cd00405">
    <property type="entry name" value="PRAI"/>
    <property type="match status" value="1"/>
</dbReference>
<dbReference type="InterPro" id="IPR013785">
    <property type="entry name" value="Aldolase_TIM"/>
</dbReference>
<dbReference type="RefSeq" id="WP_041089853.1">
    <property type="nucleotide sequence ID" value="NZ_JXRP01000018.1"/>
</dbReference>
<dbReference type="HAMAP" id="MF_00135">
    <property type="entry name" value="PRAI"/>
    <property type="match status" value="1"/>
</dbReference>
<evidence type="ECO:0000256" key="1">
    <source>
        <dbReference type="ARBA" id="ARBA00001164"/>
    </source>
</evidence>
<dbReference type="Gene3D" id="3.20.20.70">
    <property type="entry name" value="Aldolase class I"/>
    <property type="match status" value="1"/>
</dbReference>
<dbReference type="NCBIfam" id="NF002298">
    <property type="entry name" value="PRK01222.1-4"/>
    <property type="match status" value="1"/>
</dbReference>
<protein>
    <recommendedName>
        <fullName evidence="5 10">N-(5'-phosphoribosyl)anthranilate isomerase</fullName>
        <shortName evidence="10">PRAI</shortName>
        <ecNumber evidence="4 10">5.3.1.24</ecNumber>
    </recommendedName>
</protein>
<dbReference type="PANTHER" id="PTHR42894:SF1">
    <property type="entry name" value="N-(5'-PHOSPHORIBOSYL)ANTHRANILATE ISOMERASE"/>
    <property type="match status" value="1"/>
</dbReference>
<keyword evidence="7 10" id="KW-0822">Tryptophan biosynthesis</keyword>
<feature type="domain" description="N-(5'phosphoribosyl) anthranilate isomerase (PRAI)" evidence="11">
    <location>
        <begin position="3"/>
        <end position="196"/>
    </location>
</feature>
<dbReference type="AlphaFoldDB" id="A0A0C2RUV9"/>
<evidence type="ECO:0000256" key="3">
    <source>
        <dbReference type="ARBA" id="ARBA00007571"/>
    </source>
</evidence>
<comment type="caution">
    <text evidence="12">The sequence shown here is derived from an EMBL/GenBank/DDBJ whole genome shotgun (WGS) entry which is preliminary data.</text>
</comment>
<dbReference type="Proteomes" id="UP000031938">
    <property type="component" value="Unassembled WGS sequence"/>
</dbReference>
<evidence type="ECO:0000256" key="4">
    <source>
        <dbReference type="ARBA" id="ARBA00012572"/>
    </source>
</evidence>
<dbReference type="PATRIC" id="fig|889306.3.peg.3049"/>
<evidence type="ECO:0000313" key="13">
    <source>
        <dbReference type="Proteomes" id="UP000031938"/>
    </source>
</evidence>
<dbReference type="NCBIfam" id="NF002300">
    <property type="entry name" value="PRK01222.1-7"/>
    <property type="match status" value="1"/>
</dbReference>
<keyword evidence="13" id="KW-1185">Reference proteome</keyword>
<evidence type="ECO:0000259" key="11">
    <source>
        <dbReference type="Pfam" id="PF00697"/>
    </source>
</evidence>
<dbReference type="PANTHER" id="PTHR42894">
    <property type="entry name" value="N-(5'-PHOSPHORIBOSYL)ANTHRANILATE ISOMERASE"/>
    <property type="match status" value="1"/>
</dbReference>
<dbReference type="STRING" id="889306.KP78_30380"/>
<evidence type="ECO:0000256" key="8">
    <source>
        <dbReference type="ARBA" id="ARBA00023141"/>
    </source>
</evidence>
<name>A0A0C2RUV9_9BACL</name>
<accession>A0A0C2RUV9</accession>
<dbReference type="UniPathway" id="UPA00035">
    <property type="reaction ID" value="UER00042"/>
</dbReference>
<dbReference type="GO" id="GO:0004640">
    <property type="term" value="F:phosphoribosylanthranilate isomerase activity"/>
    <property type="evidence" value="ECO:0007669"/>
    <property type="project" value="UniProtKB-UniRule"/>
</dbReference>
<dbReference type="EC" id="5.3.1.24" evidence="4 10"/>
<comment type="similarity">
    <text evidence="3 10">Belongs to the TrpF family.</text>
</comment>
<gene>
    <name evidence="10" type="primary">trpF</name>
    <name evidence="12" type="ORF">KP78_30380</name>
</gene>
<dbReference type="GO" id="GO:0000162">
    <property type="term" value="P:L-tryptophan biosynthetic process"/>
    <property type="evidence" value="ECO:0007669"/>
    <property type="project" value="UniProtKB-UniRule"/>
</dbReference>
<comment type="pathway">
    <text evidence="2 10">Amino-acid biosynthesis; L-tryptophan biosynthesis; L-tryptophan from chorismate: step 3/5.</text>
</comment>
<evidence type="ECO:0000256" key="7">
    <source>
        <dbReference type="ARBA" id="ARBA00022822"/>
    </source>
</evidence>
<proteinExistence type="inferred from homology"/>
<dbReference type="InterPro" id="IPR044643">
    <property type="entry name" value="TrpF_fam"/>
</dbReference>
<dbReference type="OrthoDB" id="9786954at2"/>
<evidence type="ECO:0000256" key="6">
    <source>
        <dbReference type="ARBA" id="ARBA00022605"/>
    </source>
</evidence>
<evidence type="ECO:0000256" key="9">
    <source>
        <dbReference type="ARBA" id="ARBA00023235"/>
    </source>
</evidence>
<evidence type="ECO:0000256" key="10">
    <source>
        <dbReference type="HAMAP-Rule" id="MF_00135"/>
    </source>
</evidence>
<keyword evidence="6 10" id="KW-0028">Amino-acid biosynthesis</keyword>
<evidence type="ECO:0000313" key="12">
    <source>
        <dbReference type="EMBL" id="KIL45494.1"/>
    </source>
</evidence>
<evidence type="ECO:0000256" key="5">
    <source>
        <dbReference type="ARBA" id="ARBA00022272"/>
    </source>
</evidence>
<comment type="catalytic activity">
    <reaction evidence="1 10">
        <text>N-(5-phospho-beta-D-ribosyl)anthranilate = 1-(2-carboxyphenylamino)-1-deoxy-D-ribulose 5-phosphate</text>
        <dbReference type="Rhea" id="RHEA:21540"/>
        <dbReference type="ChEBI" id="CHEBI:18277"/>
        <dbReference type="ChEBI" id="CHEBI:58613"/>
        <dbReference type="EC" id="5.3.1.24"/>
    </reaction>
</comment>
<dbReference type="Pfam" id="PF00697">
    <property type="entry name" value="PRAI"/>
    <property type="match status" value="1"/>
</dbReference>
<sequence>MKVKICGLKEKEHVIAAVNAGADFIGFVFAKSSRQITAARAKELISLLPPHVKSVGVFVNPGKEELLSLLEETKLDYVQLHGDESVEFCEEVPVPVIKALPIRSVEDINRAANFPVYYHLIDAPGTDYHGGSGRRFDWSLVEESQLDHSKVFLAGGLHAGNVKEAIKRVQPFAVDVSSGVETDGKKDINKIKLFIEQAKMTGSDQS</sequence>